<keyword evidence="2" id="KW-1185">Reference proteome</keyword>
<evidence type="ECO:0000313" key="1">
    <source>
        <dbReference type="EMBL" id="MBW0588248.1"/>
    </source>
</evidence>
<dbReference type="AlphaFoldDB" id="A0A9Q3KVD0"/>
<dbReference type="Proteomes" id="UP000765509">
    <property type="component" value="Unassembled WGS sequence"/>
</dbReference>
<accession>A0A9Q3KVD0</accession>
<comment type="caution">
    <text evidence="1">The sequence shown here is derived from an EMBL/GenBank/DDBJ whole genome shotgun (WGS) entry which is preliminary data.</text>
</comment>
<reference evidence="1" key="1">
    <citation type="submission" date="2021-03" db="EMBL/GenBank/DDBJ databases">
        <title>Draft genome sequence of rust myrtle Austropuccinia psidii MF-1, a brazilian biotype.</title>
        <authorList>
            <person name="Quecine M.C."/>
            <person name="Pachon D.M.R."/>
            <person name="Bonatelli M.L."/>
            <person name="Correr F.H."/>
            <person name="Franceschini L.M."/>
            <person name="Leite T.F."/>
            <person name="Margarido G.R.A."/>
            <person name="Almeida C.A."/>
            <person name="Ferrarezi J.A."/>
            <person name="Labate C.A."/>
        </authorList>
    </citation>
    <scope>NUCLEOTIDE SEQUENCE</scope>
    <source>
        <strain evidence="1">MF-1</strain>
    </source>
</reference>
<proteinExistence type="predicted"/>
<organism evidence="1 2">
    <name type="scientific">Austropuccinia psidii MF-1</name>
    <dbReference type="NCBI Taxonomy" id="1389203"/>
    <lineage>
        <taxon>Eukaryota</taxon>
        <taxon>Fungi</taxon>
        <taxon>Dikarya</taxon>
        <taxon>Basidiomycota</taxon>
        <taxon>Pucciniomycotina</taxon>
        <taxon>Pucciniomycetes</taxon>
        <taxon>Pucciniales</taxon>
        <taxon>Sphaerophragmiaceae</taxon>
        <taxon>Austropuccinia</taxon>
    </lineage>
</organism>
<dbReference type="EMBL" id="AVOT02129876">
    <property type="protein sequence ID" value="MBW0588248.1"/>
    <property type="molecule type" value="Genomic_DNA"/>
</dbReference>
<dbReference type="OrthoDB" id="3247418at2759"/>
<name>A0A9Q3KVD0_9BASI</name>
<gene>
    <name evidence="1" type="ORF">O181_127963</name>
</gene>
<sequence length="146" mass="16890">MHNWLEGILQHHFRNQWRWYLEKFVQDESKTNDHDTEDDFEMQDGNTSGLVGLSWDQEHKIMSAFRNFTVPFGVTCIPHWLGQAKEGKIKASEWHSLFAIYLPLAAIDNIIGDLEQLRNSPNEATKMCLLVDNFCALVACTHILES</sequence>
<protein>
    <submittedName>
        <fullName evidence="1">Uncharacterized protein</fullName>
    </submittedName>
</protein>
<evidence type="ECO:0000313" key="2">
    <source>
        <dbReference type="Proteomes" id="UP000765509"/>
    </source>
</evidence>